<dbReference type="GO" id="GO:0005737">
    <property type="term" value="C:cytoplasm"/>
    <property type="evidence" value="ECO:0007669"/>
    <property type="project" value="UniProtKB-SubCell"/>
</dbReference>
<evidence type="ECO:0000259" key="13">
    <source>
        <dbReference type="Pfam" id="PF08544"/>
    </source>
</evidence>
<dbReference type="SUPFAM" id="SSF54211">
    <property type="entry name" value="Ribosomal protein S5 domain 2-like"/>
    <property type="match status" value="1"/>
</dbReference>
<evidence type="ECO:0000256" key="1">
    <source>
        <dbReference type="ARBA" id="ARBA00005015"/>
    </source>
</evidence>
<evidence type="ECO:0000256" key="6">
    <source>
        <dbReference type="ARBA" id="ARBA00022679"/>
    </source>
</evidence>
<feature type="domain" description="GHMP kinase C-terminal" evidence="13">
    <location>
        <begin position="220"/>
        <end position="292"/>
    </location>
</feature>
<keyword evidence="7 11" id="KW-0791">Threonine biosynthesis</keyword>
<dbReference type="InterPro" id="IPR000870">
    <property type="entry name" value="Homoserine_kinase"/>
</dbReference>
<feature type="domain" description="GHMP kinase N-terminal" evidence="12">
    <location>
        <begin position="72"/>
        <end position="154"/>
    </location>
</feature>
<proteinExistence type="inferred from homology"/>
<dbReference type="GO" id="GO:0004413">
    <property type="term" value="F:homoserine kinase activity"/>
    <property type="evidence" value="ECO:0007669"/>
    <property type="project" value="UniProtKB-UniRule"/>
</dbReference>
<evidence type="ECO:0000256" key="2">
    <source>
        <dbReference type="ARBA" id="ARBA00007370"/>
    </source>
</evidence>
<dbReference type="InterPro" id="IPR020568">
    <property type="entry name" value="Ribosomal_Su5_D2-typ_SF"/>
</dbReference>
<evidence type="ECO:0000256" key="8">
    <source>
        <dbReference type="ARBA" id="ARBA00022741"/>
    </source>
</evidence>
<dbReference type="NCBIfam" id="TIGR00191">
    <property type="entry name" value="thrB"/>
    <property type="match status" value="1"/>
</dbReference>
<evidence type="ECO:0000256" key="5">
    <source>
        <dbReference type="ARBA" id="ARBA00022605"/>
    </source>
</evidence>
<comment type="subcellular location">
    <subcellularLocation>
        <location evidence="11">Cytoplasm</location>
    </subcellularLocation>
</comment>
<name>A0A075G2W5_9ARCH</name>
<keyword evidence="10 11" id="KW-0067">ATP-binding</keyword>
<dbReference type="Gene3D" id="3.30.230.10">
    <property type="match status" value="1"/>
</dbReference>
<feature type="binding site" evidence="11">
    <location>
        <begin position="95"/>
        <end position="105"/>
    </location>
    <ligand>
        <name>ATP</name>
        <dbReference type="ChEBI" id="CHEBI:30616"/>
    </ligand>
</feature>
<dbReference type="EMBL" id="KF900471">
    <property type="protein sequence ID" value="AIE96172.1"/>
    <property type="molecule type" value="Genomic_DNA"/>
</dbReference>
<gene>
    <name evidence="14" type="primary">thrB1</name>
    <name evidence="11" type="synonym">thrB</name>
</gene>
<keyword evidence="6 11" id="KW-0808">Transferase</keyword>
<dbReference type="PANTHER" id="PTHR20861:SF1">
    <property type="entry name" value="HOMOSERINE KINASE"/>
    <property type="match status" value="1"/>
</dbReference>
<dbReference type="Gene3D" id="3.30.70.890">
    <property type="entry name" value="GHMP kinase, C-terminal domain"/>
    <property type="match status" value="1"/>
</dbReference>
<dbReference type="AlphaFoldDB" id="A0A075G2W5"/>
<protein>
    <recommendedName>
        <fullName evidence="4 11">Homoserine kinase</fullName>
        <shortName evidence="11">HK</shortName>
        <shortName evidence="11">HSK</shortName>
        <ecNumber evidence="3 11">2.7.1.39</ecNumber>
    </recommendedName>
</protein>
<dbReference type="PANTHER" id="PTHR20861">
    <property type="entry name" value="HOMOSERINE/4-DIPHOSPHOCYTIDYL-2-C-METHYL-D-ERYTHRITOL KINASE"/>
    <property type="match status" value="1"/>
</dbReference>
<evidence type="ECO:0000256" key="11">
    <source>
        <dbReference type="HAMAP-Rule" id="MF_00384"/>
    </source>
</evidence>
<evidence type="ECO:0000256" key="7">
    <source>
        <dbReference type="ARBA" id="ARBA00022697"/>
    </source>
</evidence>
<dbReference type="HAMAP" id="MF_00384">
    <property type="entry name" value="Homoser_kinase"/>
    <property type="match status" value="1"/>
</dbReference>
<comment type="pathway">
    <text evidence="1 11">Amino-acid biosynthesis; L-threonine biosynthesis; L-threonine from L-aspartate: step 4/5.</text>
</comment>
<dbReference type="Pfam" id="PF00288">
    <property type="entry name" value="GHMP_kinases_N"/>
    <property type="match status" value="1"/>
</dbReference>
<comment type="function">
    <text evidence="11">Catalyzes the ATP-dependent phosphorylation of L-homoserine to L-homoserine phosphate.</text>
</comment>
<dbReference type="PRINTS" id="PR00958">
    <property type="entry name" value="HOMSERKINASE"/>
</dbReference>
<dbReference type="InterPro" id="IPR036554">
    <property type="entry name" value="GHMP_kinase_C_sf"/>
</dbReference>
<evidence type="ECO:0000256" key="4">
    <source>
        <dbReference type="ARBA" id="ARBA00017858"/>
    </source>
</evidence>
<accession>A0A075G2W5</accession>
<dbReference type="PIRSF" id="PIRSF000676">
    <property type="entry name" value="Homoser_kin"/>
    <property type="match status" value="1"/>
</dbReference>
<comment type="similarity">
    <text evidence="2 11">Belongs to the GHMP kinase family. Homoserine kinase subfamily.</text>
</comment>
<keyword evidence="8 11" id="KW-0547">Nucleotide-binding</keyword>
<dbReference type="InterPro" id="IPR013750">
    <property type="entry name" value="GHMP_kinase_C_dom"/>
</dbReference>
<reference evidence="14" key="1">
    <citation type="journal article" date="2014" name="Genome Biol. Evol.">
        <title>Pangenome evidence for extensive interdomain horizontal transfer affecting lineage core and shell genes in uncultured planktonic thaumarchaeota and euryarchaeota.</title>
        <authorList>
            <person name="Deschamps P."/>
            <person name="Zivanovic Y."/>
            <person name="Moreira D."/>
            <person name="Rodriguez-Valera F."/>
            <person name="Lopez-Garcia P."/>
        </authorList>
    </citation>
    <scope>NUCLEOTIDE SEQUENCE</scope>
</reference>
<keyword evidence="11" id="KW-0963">Cytoplasm</keyword>
<evidence type="ECO:0000256" key="10">
    <source>
        <dbReference type="ARBA" id="ARBA00022840"/>
    </source>
</evidence>
<evidence type="ECO:0000313" key="14">
    <source>
        <dbReference type="EMBL" id="AIE96172.1"/>
    </source>
</evidence>
<organism evidence="14">
    <name type="scientific">uncultured marine thaumarchaeote AD1000_73_G07</name>
    <dbReference type="NCBI Taxonomy" id="1455939"/>
    <lineage>
        <taxon>Archaea</taxon>
        <taxon>Nitrososphaerota</taxon>
        <taxon>environmental samples</taxon>
    </lineage>
</organism>
<evidence type="ECO:0000259" key="12">
    <source>
        <dbReference type="Pfam" id="PF00288"/>
    </source>
</evidence>
<dbReference type="InterPro" id="IPR006203">
    <property type="entry name" value="GHMP_knse_ATP-bd_CS"/>
</dbReference>
<dbReference type="SUPFAM" id="SSF55060">
    <property type="entry name" value="GHMP Kinase, C-terminal domain"/>
    <property type="match status" value="1"/>
</dbReference>
<dbReference type="EC" id="2.7.1.39" evidence="3 11"/>
<dbReference type="UniPathway" id="UPA00050">
    <property type="reaction ID" value="UER00064"/>
</dbReference>
<comment type="catalytic activity">
    <reaction evidence="11">
        <text>L-homoserine + ATP = O-phospho-L-homoserine + ADP + H(+)</text>
        <dbReference type="Rhea" id="RHEA:13985"/>
        <dbReference type="ChEBI" id="CHEBI:15378"/>
        <dbReference type="ChEBI" id="CHEBI:30616"/>
        <dbReference type="ChEBI" id="CHEBI:57476"/>
        <dbReference type="ChEBI" id="CHEBI:57590"/>
        <dbReference type="ChEBI" id="CHEBI:456216"/>
        <dbReference type="EC" id="2.7.1.39"/>
    </reaction>
</comment>
<dbReference type="GO" id="GO:0005524">
    <property type="term" value="F:ATP binding"/>
    <property type="evidence" value="ECO:0007669"/>
    <property type="project" value="UniProtKB-UniRule"/>
</dbReference>
<dbReference type="InterPro" id="IPR006204">
    <property type="entry name" value="GHMP_kinase_N_dom"/>
</dbReference>
<evidence type="ECO:0000256" key="9">
    <source>
        <dbReference type="ARBA" id="ARBA00022777"/>
    </source>
</evidence>
<sequence length="315" mass="33137">MITSVKVRAPSSTANLGPGFDVFGLALDAFYDEIMLSKTSKSISTNRPWHGVRILTGDDVPKDPQQNTAGLVIKSMKQKFKIKSGIEIRIKKGVPAGFGMGSSAASAAAAALACNKLFNLKLDGKTLVKCAGIGEKASAGTIHYDNVAASLLGGFVVVKTKPFDVIRLEPPKDLVLCVAIPKLKVPKKKTKVSRSVIPKTVKLSDLTANLSNAANIVSGFLLKDSDLIGRSIQDVIVEPARKHLIPGFSKVKNNALDAGALGVTISGAGPSVIAFCKKSQNLKKIGKSMEKGFSSAKVGCDIIICKPSTGPKIRV</sequence>
<keyword evidence="9 11" id="KW-0418">Kinase</keyword>
<dbReference type="InterPro" id="IPR014721">
    <property type="entry name" value="Ribsml_uS5_D2-typ_fold_subgr"/>
</dbReference>
<dbReference type="GO" id="GO:0009088">
    <property type="term" value="P:threonine biosynthetic process"/>
    <property type="evidence" value="ECO:0007669"/>
    <property type="project" value="UniProtKB-UniRule"/>
</dbReference>
<evidence type="ECO:0000256" key="3">
    <source>
        <dbReference type="ARBA" id="ARBA00012078"/>
    </source>
</evidence>
<keyword evidence="5 11" id="KW-0028">Amino-acid biosynthesis</keyword>
<dbReference type="PROSITE" id="PS00627">
    <property type="entry name" value="GHMP_KINASES_ATP"/>
    <property type="match status" value="1"/>
</dbReference>
<dbReference type="NCBIfam" id="NF002288">
    <property type="entry name" value="PRK01212.1-4"/>
    <property type="match status" value="1"/>
</dbReference>
<dbReference type="Pfam" id="PF08544">
    <property type="entry name" value="GHMP_kinases_C"/>
    <property type="match status" value="1"/>
</dbReference>